<name>A0ABV5EMD5_9ACTN</name>
<dbReference type="InterPro" id="IPR009100">
    <property type="entry name" value="AcylCoA_DH/oxidase_NM_dom_sf"/>
</dbReference>
<dbReference type="Pfam" id="PF01756">
    <property type="entry name" value="ACOX"/>
    <property type="match status" value="1"/>
</dbReference>
<evidence type="ECO:0000256" key="2">
    <source>
        <dbReference type="ARBA" id="ARBA00023002"/>
    </source>
</evidence>
<proteinExistence type="inferred from homology"/>
<evidence type="ECO:0000313" key="5">
    <source>
        <dbReference type="Proteomes" id="UP001585080"/>
    </source>
</evidence>
<dbReference type="InterPro" id="IPR002655">
    <property type="entry name" value="Acyl-CoA_oxidase_C"/>
</dbReference>
<evidence type="ECO:0000259" key="3">
    <source>
        <dbReference type="Pfam" id="PF01756"/>
    </source>
</evidence>
<sequence length="616" mass="66593">MNCSTDYSEVFGRITGEGDCSEQERLGLVNALADARRTEDRPAGHLGRGLELLAGVLPPTAELLGDTTRMSLISSYTAVADPSFYMTVLSHYVLCLGSVLGLAGAPSELAERIEDLQRGRRKGVFMVTEVGRSGSHLQVRTTADFNPVTRRFVLRTPDAAAAKFSATGTRDMPQSAVVCARLKVAEADCGVFSFLVDLTDNGHPLPGVSLSSRVDVSALPLDYGLVRFHGVQIPYERWLRDTAWIDRDGVFHDPGHDRDSRLQRTLSVGQTLWSSLPSAMAGAARAAAVTAARASAHRLSHGRLAPRAPLLVYRPQQDAVLGALSEAFALTAAARTARSIGARPAARNLPSGPSGTEPMTFSPWTAVAPALAVYKALSVRGLARVATACTHRLGLPGLMDVNAFTAYLGLARAFESAGGDNQLIFFETGQRLAGEGGRHVTDHHSPRPPRFDDPWWWLSLVEALQYRVRADLERELARREKQSREGLELWNPVLDHARTLGEVHAQVLLARDVAETVDHIADPTLRMVLCDLAGMYAVRQAQELSGLLLGSRVLGADAVSDLPRVAAELCDRLAPRLPLILQAMQPPEGLTSAPLNQEDFAGALASRLTWDQGERP</sequence>
<feature type="domain" description="Acyl-CoA oxidase C-terminal" evidence="3">
    <location>
        <begin position="460"/>
        <end position="593"/>
    </location>
</feature>
<dbReference type="InterPro" id="IPR012258">
    <property type="entry name" value="Acyl-CoA_oxidase"/>
</dbReference>
<dbReference type="PANTHER" id="PTHR10909:SF382">
    <property type="entry name" value="ACYL-COENZYME A OXIDASE"/>
    <property type="match status" value="1"/>
</dbReference>
<evidence type="ECO:0000256" key="1">
    <source>
        <dbReference type="ARBA" id="ARBA00006288"/>
    </source>
</evidence>
<evidence type="ECO:0000313" key="4">
    <source>
        <dbReference type="EMBL" id="MFB8778001.1"/>
    </source>
</evidence>
<protein>
    <submittedName>
        <fullName evidence="4">Acyl-CoA dehydrogenase</fullName>
    </submittedName>
</protein>
<dbReference type="InterPro" id="IPR036250">
    <property type="entry name" value="AcylCo_DH-like_C"/>
</dbReference>
<keyword evidence="5" id="KW-1185">Reference proteome</keyword>
<dbReference type="Gene3D" id="2.40.110.10">
    <property type="entry name" value="Butyryl-CoA Dehydrogenase, subunit A, domain 2"/>
    <property type="match status" value="1"/>
</dbReference>
<organism evidence="4 5">
    <name type="scientific">Streptomyces broussonetiae</name>
    <dbReference type="NCBI Taxonomy" id="2686304"/>
    <lineage>
        <taxon>Bacteria</taxon>
        <taxon>Bacillati</taxon>
        <taxon>Actinomycetota</taxon>
        <taxon>Actinomycetes</taxon>
        <taxon>Kitasatosporales</taxon>
        <taxon>Streptomycetaceae</taxon>
        <taxon>Streptomyces</taxon>
    </lineage>
</organism>
<dbReference type="RefSeq" id="WP_376736428.1">
    <property type="nucleotide sequence ID" value="NZ_JAYMRP010000068.1"/>
</dbReference>
<dbReference type="SUPFAM" id="SSF56645">
    <property type="entry name" value="Acyl-CoA dehydrogenase NM domain-like"/>
    <property type="match status" value="1"/>
</dbReference>
<dbReference type="Gene3D" id="1.20.140.10">
    <property type="entry name" value="Butyryl-CoA Dehydrogenase, subunit A, domain 3"/>
    <property type="match status" value="2"/>
</dbReference>
<reference evidence="4 5" key="1">
    <citation type="submission" date="2024-01" db="EMBL/GenBank/DDBJ databases">
        <title>Genome mining of biosynthetic gene clusters to explore secondary metabolites of Streptomyces sp.</title>
        <authorList>
            <person name="Baig A."/>
            <person name="Ajitkumar Shintre N."/>
            <person name="Kumar H."/>
            <person name="Anbarasu A."/>
            <person name="Ramaiah S."/>
        </authorList>
    </citation>
    <scope>NUCLEOTIDE SEQUENCE [LARGE SCALE GENOMIC DNA]</scope>
    <source>
        <strain evidence="4 5">A57</strain>
    </source>
</reference>
<dbReference type="PANTHER" id="PTHR10909">
    <property type="entry name" value="ELECTRON TRANSPORT OXIDOREDUCTASE"/>
    <property type="match status" value="1"/>
</dbReference>
<comment type="caution">
    <text evidence="4">The sequence shown here is derived from an EMBL/GenBank/DDBJ whole genome shotgun (WGS) entry which is preliminary data.</text>
</comment>
<dbReference type="InterPro" id="IPR046373">
    <property type="entry name" value="Acyl-CoA_Oxase/DH_mid-dom_sf"/>
</dbReference>
<comment type="similarity">
    <text evidence="1">Belongs to the acyl-CoA oxidase family.</text>
</comment>
<gene>
    <name evidence="4" type="ORF">VSS16_35755</name>
</gene>
<dbReference type="SUPFAM" id="SSF47203">
    <property type="entry name" value="Acyl-CoA dehydrogenase C-terminal domain-like"/>
    <property type="match status" value="2"/>
</dbReference>
<dbReference type="EMBL" id="JAYMRP010000068">
    <property type="protein sequence ID" value="MFB8778001.1"/>
    <property type="molecule type" value="Genomic_DNA"/>
</dbReference>
<accession>A0ABV5EMD5</accession>
<dbReference type="Proteomes" id="UP001585080">
    <property type="component" value="Unassembled WGS sequence"/>
</dbReference>
<keyword evidence="2" id="KW-0560">Oxidoreductase</keyword>